<evidence type="ECO:0000256" key="12">
    <source>
        <dbReference type="ARBA" id="ARBA00037975"/>
    </source>
</evidence>
<evidence type="ECO:0000256" key="1">
    <source>
        <dbReference type="ARBA" id="ARBA00001970"/>
    </source>
</evidence>
<organism evidence="15 16">
    <name type="scientific">Aquamicrobium defluvii</name>
    <dbReference type="NCBI Taxonomy" id="69279"/>
    <lineage>
        <taxon>Bacteria</taxon>
        <taxon>Pseudomonadati</taxon>
        <taxon>Pseudomonadota</taxon>
        <taxon>Alphaproteobacteria</taxon>
        <taxon>Hyphomicrobiales</taxon>
        <taxon>Phyllobacteriaceae</taxon>
        <taxon>Aquamicrobium</taxon>
    </lineage>
</organism>
<dbReference type="PATRIC" id="fig|69279.3.peg.4601"/>
<keyword evidence="4" id="KW-1003">Cell membrane</keyword>
<keyword evidence="7" id="KW-0479">Metal-binding</keyword>
<keyword evidence="3" id="KW-0813">Transport</keyword>
<accession>A0A011TCH7</accession>
<evidence type="ECO:0000313" key="16">
    <source>
        <dbReference type="Proteomes" id="UP000019849"/>
    </source>
</evidence>
<sequence length="160" mass="17845">MQPISYSKAQIILHWTIAALVFFQILMHEGIIQVWDGRMTGTLPNEPTIHPHAIAGVLILVLVLWRLVLRRQRGVPGLPEGEHPALKALATGTHWLFYILLLAMALSGMAAWLLGLEAVGTVHSIARFLLIPLIALHVVAAFAQHFWFRTDVLRRMLGLA</sequence>
<comment type="similarity">
    <text evidence="12">Belongs to the cytochrome b561 family.</text>
</comment>
<keyword evidence="10" id="KW-0408">Iron</keyword>
<proteinExistence type="inferred from homology"/>
<evidence type="ECO:0000256" key="5">
    <source>
        <dbReference type="ARBA" id="ARBA00022617"/>
    </source>
</evidence>
<reference evidence="15 16" key="1">
    <citation type="submission" date="2014-02" db="EMBL/GenBank/DDBJ databases">
        <title>Aquamicrobium defluvii Genome sequencing.</title>
        <authorList>
            <person name="Wang X."/>
        </authorList>
    </citation>
    <scope>NUCLEOTIDE SEQUENCE [LARGE SCALE GENOMIC DNA]</scope>
    <source>
        <strain evidence="15 16">W13Z1</strain>
    </source>
</reference>
<dbReference type="eggNOG" id="COG3038">
    <property type="taxonomic scope" value="Bacteria"/>
</dbReference>
<protein>
    <submittedName>
        <fullName evidence="15">Cytochrome B561</fullName>
    </submittedName>
</protein>
<feature type="transmembrane region" description="Helical" evidence="13">
    <location>
        <begin position="52"/>
        <end position="69"/>
    </location>
</feature>
<evidence type="ECO:0000259" key="14">
    <source>
        <dbReference type="Pfam" id="PF01292"/>
    </source>
</evidence>
<evidence type="ECO:0000256" key="8">
    <source>
        <dbReference type="ARBA" id="ARBA00022982"/>
    </source>
</evidence>
<dbReference type="RefSeq" id="WP_035032893.1">
    <property type="nucleotide sequence ID" value="NZ_KK073912.1"/>
</dbReference>
<dbReference type="InterPro" id="IPR016174">
    <property type="entry name" value="Di-haem_cyt_TM"/>
</dbReference>
<dbReference type="STRING" id="69279.BG36_18765"/>
<evidence type="ECO:0000256" key="9">
    <source>
        <dbReference type="ARBA" id="ARBA00022989"/>
    </source>
</evidence>
<evidence type="ECO:0000256" key="2">
    <source>
        <dbReference type="ARBA" id="ARBA00004651"/>
    </source>
</evidence>
<evidence type="ECO:0000256" key="10">
    <source>
        <dbReference type="ARBA" id="ARBA00023004"/>
    </source>
</evidence>
<feature type="domain" description="Cytochrome b561 bacterial/Ni-hydrogenase" evidence="14">
    <location>
        <begin position="6"/>
        <end position="158"/>
    </location>
</feature>
<feature type="transmembrane region" description="Helical" evidence="13">
    <location>
        <begin position="126"/>
        <end position="148"/>
    </location>
</feature>
<comment type="caution">
    <text evidence="15">The sequence shown here is derived from an EMBL/GenBank/DDBJ whole genome shotgun (WGS) entry which is preliminary data.</text>
</comment>
<evidence type="ECO:0000256" key="11">
    <source>
        <dbReference type="ARBA" id="ARBA00023136"/>
    </source>
</evidence>
<evidence type="ECO:0000256" key="6">
    <source>
        <dbReference type="ARBA" id="ARBA00022692"/>
    </source>
</evidence>
<evidence type="ECO:0000256" key="13">
    <source>
        <dbReference type="SAM" id="Phobius"/>
    </source>
</evidence>
<dbReference type="GO" id="GO:0005886">
    <property type="term" value="C:plasma membrane"/>
    <property type="evidence" value="ECO:0007669"/>
    <property type="project" value="UniProtKB-SubCell"/>
</dbReference>
<keyword evidence="8" id="KW-0249">Electron transport</keyword>
<dbReference type="AlphaFoldDB" id="A0A011TCH7"/>
<comment type="cofactor">
    <cofactor evidence="1">
        <name>heme b</name>
        <dbReference type="ChEBI" id="CHEBI:60344"/>
    </cofactor>
</comment>
<dbReference type="InterPro" id="IPR011577">
    <property type="entry name" value="Cyt_b561_bac/Ni-Hgenase"/>
</dbReference>
<dbReference type="GO" id="GO:0046872">
    <property type="term" value="F:metal ion binding"/>
    <property type="evidence" value="ECO:0007669"/>
    <property type="project" value="UniProtKB-KW"/>
</dbReference>
<dbReference type="GO" id="GO:0020037">
    <property type="term" value="F:heme binding"/>
    <property type="evidence" value="ECO:0007669"/>
    <property type="project" value="TreeGrafter"/>
</dbReference>
<dbReference type="PANTHER" id="PTHR30529:SF7">
    <property type="entry name" value="CYTOCHROME B561 BACTERIAL_NI-HYDROGENASE DOMAIN-CONTAINING PROTEIN"/>
    <property type="match status" value="1"/>
</dbReference>
<dbReference type="Proteomes" id="UP000019849">
    <property type="component" value="Unassembled WGS sequence"/>
</dbReference>
<comment type="subcellular location">
    <subcellularLocation>
        <location evidence="2">Cell membrane</location>
        <topology evidence="2">Multi-pass membrane protein</topology>
    </subcellularLocation>
</comment>
<keyword evidence="9 13" id="KW-1133">Transmembrane helix</keyword>
<dbReference type="EMBL" id="JENY01000040">
    <property type="protein sequence ID" value="EXL01577.1"/>
    <property type="molecule type" value="Genomic_DNA"/>
</dbReference>
<evidence type="ECO:0000256" key="7">
    <source>
        <dbReference type="ARBA" id="ARBA00022723"/>
    </source>
</evidence>
<feature type="transmembrane region" description="Helical" evidence="13">
    <location>
        <begin position="95"/>
        <end position="114"/>
    </location>
</feature>
<dbReference type="PANTHER" id="PTHR30529">
    <property type="entry name" value="CYTOCHROME B561"/>
    <property type="match status" value="1"/>
</dbReference>
<keyword evidence="5" id="KW-0349">Heme</keyword>
<feature type="transmembrane region" description="Helical" evidence="13">
    <location>
        <begin position="12"/>
        <end position="32"/>
    </location>
</feature>
<gene>
    <name evidence="15" type="ORF">BG36_18765</name>
</gene>
<evidence type="ECO:0000256" key="3">
    <source>
        <dbReference type="ARBA" id="ARBA00022448"/>
    </source>
</evidence>
<dbReference type="GO" id="GO:0022904">
    <property type="term" value="P:respiratory electron transport chain"/>
    <property type="evidence" value="ECO:0007669"/>
    <property type="project" value="InterPro"/>
</dbReference>
<dbReference type="HOGENOM" id="CLU_095321_2_1_5"/>
<dbReference type="GO" id="GO:0009055">
    <property type="term" value="F:electron transfer activity"/>
    <property type="evidence" value="ECO:0007669"/>
    <property type="project" value="InterPro"/>
</dbReference>
<evidence type="ECO:0000256" key="4">
    <source>
        <dbReference type="ARBA" id="ARBA00022475"/>
    </source>
</evidence>
<dbReference type="SUPFAM" id="SSF81342">
    <property type="entry name" value="Transmembrane di-heme cytochromes"/>
    <property type="match status" value="1"/>
</dbReference>
<evidence type="ECO:0000313" key="15">
    <source>
        <dbReference type="EMBL" id="EXL01577.1"/>
    </source>
</evidence>
<name>A0A011TCH7_9HYPH</name>
<keyword evidence="6 13" id="KW-0812">Transmembrane</keyword>
<dbReference type="Pfam" id="PF01292">
    <property type="entry name" value="Ni_hydr_CYTB"/>
    <property type="match status" value="1"/>
</dbReference>
<keyword evidence="11 13" id="KW-0472">Membrane</keyword>
<dbReference type="InterPro" id="IPR052168">
    <property type="entry name" value="Cytochrome_b561_oxidase"/>
</dbReference>